<feature type="compositionally biased region" description="Basic and acidic residues" evidence="8">
    <location>
        <begin position="485"/>
        <end position="497"/>
    </location>
</feature>
<evidence type="ECO:0000256" key="2">
    <source>
        <dbReference type="ARBA" id="ARBA00012650"/>
    </source>
</evidence>
<comment type="catalytic activity">
    <reaction evidence="6">
        <text>ergosterol + UDP-alpha-D-glucose = ergosteryl 3-beta-D-glucoside + UDP + H(+)</text>
        <dbReference type="Rhea" id="RHEA:61836"/>
        <dbReference type="ChEBI" id="CHEBI:15378"/>
        <dbReference type="ChEBI" id="CHEBI:16933"/>
        <dbReference type="ChEBI" id="CHEBI:52973"/>
        <dbReference type="ChEBI" id="CHEBI:58223"/>
        <dbReference type="ChEBI" id="CHEBI:58885"/>
    </reaction>
    <physiologicalReaction direction="left-to-right" evidence="6">
        <dbReference type="Rhea" id="RHEA:61837"/>
    </physiologicalReaction>
</comment>
<dbReference type="InParanoid" id="A0A1C7N7G4"/>
<dbReference type="EC" id="2.4.1.173" evidence="2"/>
<protein>
    <recommendedName>
        <fullName evidence="2">sterol 3beta-glucosyltransferase</fullName>
        <ecNumber evidence="2">2.4.1.173</ecNumber>
    </recommendedName>
    <alternativeName>
        <fullName evidence="5">Autophagy-related protein 26</fullName>
    </alternativeName>
</protein>
<dbReference type="InterPro" id="IPR004276">
    <property type="entry name" value="GlycoTrans_28_N"/>
</dbReference>
<name>A0A1C7N7G4_9FUNG</name>
<dbReference type="SMART" id="SM00233">
    <property type="entry name" value="PH"/>
    <property type="match status" value="1"/>
</dbReference>
<dbReference type="SUPFAM" id="SSF53756">
    <property type="entry name" value="UDP-Glycosyltransferase/glycogen phosphorylase"/>
    <property type="match status" value="1"/>
</dbReference>
<dbReference type="InterPro" id="IPR050426">
    <property type="entry name" value="Glycosyltransferase_28"/>
</dbReference>
<dbReference type="SUPFAM" id="SSF50729">
    <property type="entry name" value="PH domain-like"/>
    <property type="match status" value="1"/>
</dbReference>
<dbReference type="Pfam" id="PF03033">
    <property type="entry name" value="Glyco_transf_28"/>
    <property type="match status" value="1"/>
</dbReference>
<keyword evidence="3" id="KW-0328">Glycosyltransferase</keyword>
<comment type="similarity">
    <text evidence="1">Belongs to the glycosyltransferase 28 family.</text>
</comment>
<dbReference type="SMART" id="SM00568">
    <property type="entry name" value="GRAM"/>
    <property type="match status" value="2"/>
</dbReference>
<evidence type="ECO:0000256" key="7">
    <source>
        <dbReference type="ARBA" id="ARBA00049453"/>
    </source>
</evidence>
<organism evidence="10 11">
    <name type="scientific">Choanephora cucurbitarum</name>
    <dbReference type="NCBI Taxonomy" id="101091"/>
    <lineage>
        <taxon>Eukaryota</taxon>
        <taxon>Fungi</taxon>
        <taxon>Fungi incertae sedis</taxon>
        <taxon>Mucoromycota</taxon>
        <taxon>Mucoromycotina</taxon>
        <taxon>Mucoromycetes</taxon>
        <taxon>Mucorales</taxon>
        <taxon>Mucorineae</taxon>
        <taxon>Choanephoraceae</taxon>
        <taxon>Choanephoroideae</taxon>
        <taxon>Choanephora</taxon>
    </lineage>
</organism>
<proteinExistence type="inferred from homology"/>
<accession>A0A1C7N7G4</accession>
<dbReference type="FunFam" id="3.40.50.2000:FF:000029">
    <property type="entry name" value="Sterol 3-beta-glucosyltransferase"/>
    <property type="match status" value="1"/>
</dbReference>
<comment type="catalytic activity">
    <reaction evidence="7">
        <text>a sterol + UDP-alpha-D-glucose = a sterol 3-beta-D-glucoside + UDP + H(+)</text>
        <dbReference type="Rhea" id="RHEA:22724"/>
        <dbReference type="ChEBI" id="CHEBI:15378"/>
        <dbReference type="ChEBI" id="CHEBI:15889"/>
        <dbReference type="ChEBI" id="CHEBI:37424"/>
        <dbReference type="ChEBI" id="CHEBI:58223"/>
        <dbReference type="ChEBI" id="CHEBI:58885"/>
        <dbReference type="EC" id="2.4.1.173"/>
    </reaction>
    <physiologicalReaction direction="left-to-right" evidence="7">
        <dbReference type="Rhea" id="RHEA:22725"/>
    </physiologicalReaction>
</comment>
<evidence type="ECO:0000256" key="5">
    <source>
        <dbReference type="ARBA" id="ARBA00029843"/>
    </source>
</evidence>
<dbReference type="PANTHER" id="PTHR48050:SF25">
    <property type="entry name" value="STEROL 3-BETA-GLUCOSYLTRANSFERASE"/>
    <property type="match status" value="1"/>
</dbReference>
<dbReference type="Pfam" id="PF02893">
    <property type="entry name" value="GRAM"/>
    <property type="match status" value="2"/>
</dbReference>
<dbReference type="Proteomes" id="UP000093000">
    <property type="component" value="Unassembled WGS sequence"/>
</dbReference>
<dbReference type="Gene3D" id="3.40.50.2000">
    <property type="entry name" value="Glycogen Phosphorylase B"/>
    <property type="match status" value="2"/>
</dbReference>
<dbReference type="GO" id="GO:0005975">
    <property type="term" value="P:carbohydrate metabolic process"/>
    <property type="evidence" value="ECO:0007669"/>
    <property type="project" value="InterPro"/>
</dbReference>
<evidence type="ECO:0000256" key="8">
    <source>
        <dbReference type="SAM" id="MobiDB-lite"/>
    </source>
</evidence>
<evidence type="ECO:0000313" key="11">
    <source>
        <dbReference type="Proteomes" id="UP000093000"/>
    </source>
</evidence>
<dbReference type="InterPro" id="IPR002213">
    <property type="entry name" value="UDP_glucos_trans"/>
</dbReference>
<reference evidence="10 11" key="1">
    <citation type="submission" date="2016-03" db="EMBL/GenBank/DDBJ databases">
        <title>Choanephora cucurbitarum.</title>
        <authorList>
            <person name="Min B."/>
            <person name="Park H."/>
            <person name="Park J.-H."/>
            <person name="Shin H.-D."/>
            <person name="Choi I.-G."/>
        </authorList>
    </citation>
    <scope>NUCLEOTIDE SEQUENCE [LARGE SCALE GENOMIC DNA]</scope>
    <source>
        <strain evidence="10 11">KUS-F28377</strain>
    </source>
</reference>
<feature type="domain" description="PH" evidence="9">
    <location>
        <begin position="156"/>
        <end position="252"/>
    </location>
</feature>
<dbReference type="OrthoDB" id="10261837at2759"/>
<dbReference type="Pfam" id="PF00169">
    <property type="entry name" value="PH"/>
    <property type="match status" value="1"/>
</dbReference>
<feature type="region of interest" description="Disordered" evidence="8">
    <location>
        <begin position="461"/>
        <end position="497"/>
    </location>
</feature>
<dbReference type="EMBL" id="LUGH01000496">
    <property type="protein sequence ID" value="OBZ84559.1"/>
    <property type="molecule type" value="Genomic_DNA"/>
</dbReference>
<dbReference type="STRING" id="101091.A0A1C7N7G4"/>
<dbReference type="FunFam" id="3.40.50.2000:FF:000009">
    <property type="entry name" value="Sterol 3-beta-glucosyltransferase UGT80A2"/>
    <property type="match status" value="1"/>
</dbReference>
<evidence type="ECO:0000313" key="10">
    <source>
        <dbReference type="EMBL" id="OBZ84559.1"/>
    </source>
</evidence>
<dbReference type="PANTHER" id="PTHR48050">
    <property type="entry name" value="STEROL 3-BETA-GLUCOSYLTRANSFERASE"/>
    <property type="match status" value="1"/>
</dbReference>
<keyword evidence="4 10" id="KW-0808">Transferase</keyword>
<dbReference type="InterPro" id="IPR004182">
    <property type="entry name" value="GRAM"/>
</dbReference>
<evidence type="ECO:0000259" key="9">
    <source>
        <dbReference type="PROSITE" id="PS50003"/>
    </source>
</evidence>
<gene>
    <name evidence="10" type="primary">ATG26_1</name>
    <name evidence="10" type="ORF">A0J61_07390</name>
</gene>
<evidence type="ECO:0000256" key="6">
    <source>
        <dbReference type="ARBA" id="ARBA00047886"/>
    </source>
</evidence>
<sequence length="1152" mass="130594">MDTTNHNVLQFVSAAAQAFETQEAEDMKGSASDLRRSVEALSAHSSTWDLPDDQDGALEHNTNILTERPDQIRQLLAEATGANIEEELASTHIAVSLQNDQSIEDRLKAVFDLPRKEELRGEWPCYIVQSAIVPGFLYLTENHICFYASLPKNQLAFHKSGYLLLKKSNKMKSNYERFYFDIRDDVLSWYENSSDSYSPLGKIDLGSAISIRHSTKRKYGLRIKTMDKTWHLQADTQAGLIEWTNALQRAIFKAKNNGSCLKITLPFKNILDIEQTEAFEFQKFLEIRAVGIDDSFVMDEYYFAYFTDIEHTFRCLRNAWENAHGQDNVFSRQRTLSVTSIEEKTSESNDNSPSLSISDLYDADAQPITIPATLKKTPSSTSLDTNSKKSNSVIANALAVPGALKDFIYPSSTSIKSTMRPALIDKESSSEDEDATSWLDGKRKSGMKLVYGLLGVNAMVGNPTTGPDYEDEEDEDDEEDDNEDTSARAFREGPRTDEAEVLDDRTMTNFKKYFVFPSSEKLLAVYRCSLMKTLPCYGKLYISTNHISFNSKGLATRAKMIIPFKDVIRVQKLRSRGYLFHSLSILTQTKKEVYLEFSSLTRRNSCFANLFLQHKRALEPHAEPDIDEQKIKNWEARLREDDLKENVLRAPVPKDATLPILSRSSNETVTYRKPDKSLHFTCITIGTRGDVQPYIALCKGLMKDGHRCRIATHDEFKDWIEEHDIEFRSIGGDPSELMRICVENNFFSVNFVVEGLRLFKVWIDELLTLAWDAVQNTDIIIESPSAMIGVHMAEALQVPYFRSFPMPMTRTRSFPHPFATPNNPKGRLYNDMTYVLFDHAIWRAIAARTNSFRKNVLGIPSTSYEKLEVWKIPYLYSFSPSIVPSPLDWLDWIHCTGYWFLDNPQTGWTPDPELKSFIEAPDPRPIVYIGFGSIIVSDPIEITRIIVESVLLSNVRAIVSRGWSSRLQKDPQNQEDDMLKKHSGTILSVHSVPHDWLFPKIRAVIHHGGAGTTAAGLRAGRPTVIKPFFADQFFWGERVQEMGIGKCIKRLTVESLSAALRVVSTDDNMLKMANRVGEKIRAESGVETAIQCIYRDMELARARTLSSIQRTSSKLPDEGLSASIVEEDQEWTIIEEAASGSISPGSWKLRET</sequence>
<dbReference type="Pfam" id="PF06722">
    <property type="entry name" value="EryCIII-like_C"/>
    <property type="match status" value="1"/>
</dbReference>
<evidence type="ECO:0000256" key="4">
    <source>
        <dbReference type="ARBA" id="ARBA00022679"/>
    </source>
</evidence>
<dbReference type="Gene3D" id="2.30.29.30">
    <property type="entry name" value="Pleckstrin-homology domain (PH domain)/Phosphotyrosine-binding domain (PTB)"/>
    <property type="match status" value="2"/>
</dbReference>
<dbReference type="CDD" id="cd03784">
    <property type="entry name" value="GT1_Gtf-like"/>
    <property type="match status" value="1"/>
</dbReference>
<dbReference type="AlphaFoldDB" id="A0A1C7N7G4"/>
<comment type="caution">
    <text evidence="10">The sequence shown here is derived from an EMBL/GenBank/DDBJ whole genome shotgun (WGS) entry which is preliminary data.</text>
</comment>
<dbReference type="GO" id="GO:0016906">
    <property type="term" value="F:sterol 3-beta-glucosyltransferase activity"/>
    <property type="evidence" value="ECO:0007669"/>
    <property type="project" value="UniProtKB-EC"/>
</dbReference>
<feature type="compositionally biased region" description="Acidic residues" evidence="8">
    <location>
        <begin position="468"/>
        <end position="484"/>
    </location>
</feature>
<evidence type="ECO:0000256" key="1">
    <source>
        <dbReference type="ARBA" id="ARBA00006962"/>
    </source>
</evidence>
<dbReference type="GO" id="GO:0016125">
    <property type="term" value="P:sterol metabolic process"/>
    <property type="evidence" value="ECO:0007669"/>
    <property type="project" value="TreeGrafter"/>
</dbReference>
<dbReference type="InterPro" id="IPR011993">
    <property type="entry name" value="PH-like_dom_sf"/>
</dbReference>
<dbReference type="PROSITE" id="PS50003">
    <property type="entry name" value="PH_DOMAIN"/>
    <property type="match status" value="1"/>
</dbReference>
<dbReference type="InterPro" id="IPR010610">
    <property type="entry name" value="EryCIII-like_C"/>
</dbReference>
<dbReference type="InterPro" id="IPR001849">
    <property type="entry name" value="PH_domain"/>
</dbReference>
<keyword evidence="11" id="KW-1185">Reference proteome</keyword>
<evidence type="ECO:0000256" key="3">
    <source>
        <dbReference type="ARBA" id="ARBA00022676"/>
    </source>
</evidence>